<dbReference type="GO" id="GO:0016746">
    <property type="term" value="F:acyltransferase activity"/>
    <property type="evidence" value="ECO:0007669"/>
    <property type="project" value="UniProtKB-KW"/>
</dbReference>
<protein>
    <recommendedName>
        <fullName evidence="4">Phosphate acetyl/butaryl transferase domain-containing protein</fullName>
    </recommendedName>
</protein>
<evidence type="ECO:0000259" key="4">
    <source>
        <dbReference type="Pfam" id="PF01515"/>
    </source>
</evidence>
<comment type="similarity">
    <text evidence="1">Belongs to the phosphate acetyltransferase and butyryltransferase family.</text>
</comment>
<evidence type="ECO:0000256" key="2">
    <source>
        <dbReference type="ARBA" id="ARBA00022679"/>
    </source>
</evidence>
<dbReference type="EMBL" id="CP022046">
    <property type="protein sequence ID" value="ASE34091.1"/>
    <property type="molecule type" value="Genomic_DNA"/>
</dbReference>
<feature type="domain" description="Phosphate acetyl/butaryl transferase" evidence="4">
    <location>
        <begin position="50"/>
        <end position="289"/>
    </location>
</feature>
<dbReference type="Pfam" id="PF01515">
    <property type="entry name" value="PTA_PTB"/>
    <property type="match status" value="1"/>
</dbReference>
<accession>A0AAI8DGQ1</accession>
<name>A0AAI8DGQ1_MAMSC</name>
<dbReference type="InterPro" id="IPR002505">
    <property type="entry name" value="PTA_PTB"/>
</dbReference>
<dbReference type="PANTHER" id="PTHR43356">
    <property type="entry name" value="PHOSPHATE ACETYLTRANSFERASE"/>
    <property type="match status" value="1"/>
</dbReference>
<keyword evidence="3" id="KW-0012">Acyltransferase</keyword>
<dbReference type="Gene3D" id="3.40.718.10">
    <property type="entry name" value="Isopropylmalate Dehydrogenase"/>
    <property type="match status" value="1"/>
</dbReference>
<evidence type="ECO:0000256" key="1">
    <source>
        <dbReference type="ARBA" id="ARBA00005656"/>
    </source>
</evidence>
<sequence>MLFKDMIKNGQNISATIAVCKSNDEGVIKAIVKAIKHTKATFMLFDERPQDELIRSFNLTHEELNRVEIIQTLNEEHTVSQCVQAVADGKADLIMKGLISTSELLKEVLKDKYNLKTNYRMSHIAIFNIPEYHKMLTVSDVAMNIAPTIEQKIEITSNLVYSLKKIGINSPKIGVLSAIENVNPKMQSSVDAHEVVSYFNQEKLDLEIEGPIAFDAAINKKASIIKKIDSKISGNVDGLIVPQIESGNILYKSLVYLSNADVASVIIGAKIPIILTSRSDSSQDKFHSICSALMLI</sequence>
<evidence type="ECO:0000313" key="5">
    <source>
        <dbReference type="EMBL" id="ASE34091.1"/>
    </source>
</evidence>
<gene>
    <name evidence="5" type="ORF">CEP64_05735</name>
</gene>
<evidence type="ECO:0000256" key="3">
    <source>
        <dbReference type="ARBA" id="ARBA00023315"/>
    </source>
</evidence>
<dbReference type="PIRSF" id="PIRSF000428">
    <property type="entry name" value="P_Ac_trans"/>
    <property type="match status" value="1"/>
</dbReference>
<dbReference type="PANTHER" id="PTHR43356:SF2">
    <property type="entry name" value="PHOSPHATE ACETYLTRANSFERASE"/>
    <property type="match status" value="1"/>
</dbReference>
<dbReference type="AlphaFoldDB" id="A0AAI8DGQ1"/>
<dbReference type="Proteomes" id="UP000197058">
    <property type="component" value="Chromosome"/>
</dbReference>
<reference evidence="6" key="1">
    <citation type="submission" date="2017-06" db="EMBL/GenBank/DDBJ databases">
        <title>FDA dAtabase for Regulatory Grade micrObial Sequences (FDA-ARGOS): Supporting development and validation of Infectious Disease Dx tests.</title>
        <authorList>
            <person name="Goldberg B."/>
            <person name="Campos J."/>
            <person name="Tallon L."/>
            <person name="Sadzewicz L."/>
            <person name="Sengamalay N."/>
            <person name="Ott S."/>
            <person name="Godinez A."/>
            <person name="Nagaraj S."/>
            <person name="Vavikolanu K."/>
            <person name="Nadendla S."/>
            <person name="George J."/>
            <person name="Geyer C."/>
            <person name="Sichtig H."/>
        </authorList>
    </citation>
    <scope>NUCLEOTIDE SEQUENCE [LARGE SCALE GENOMIC DNA]</scope>
    <source>
        <strain evidence="6">FDAARGOS_285</strain>
    </source>
</reference>
<dbReference type="InterPro" id="IPR012147">
    <property type="entry name" value="P_Ac_Bu_trans"/>
</dbReference>
<dbReference type="RefSeq" id="WP_088592329.1">
    <property type="nucleotide sequence ID" value="NZ_CP022046.2"/>
</dbReference>
<dbReference type="KEGG" id="sscu:CEP64_05735"/>
<organism evidence="5 6">
    <name type="scientific">Mammaliicoccus sciuri</name>
    <name type="common">Staphylococcus sciuri</name>
    <dbReference type="NCBI Taxonomy" id="1296"/>
    <lineage>
        <taxon>Bacteria</taxon>
        <taxon>Bacillati</taxon>
        <taxon>Bacillota</taxon>
        <taxon>Bacilli</taxon>
        <taxon>Bacillales</taxon>
        <taxon>Staphylococcaceae</taxon>
        <taxon>Mammaliicoccus</taxon>
    </lineage>
</organism>
<dbReference type="InterPro" id="IPR050500">
    <property type="entry name" value="Phos_Acetyltrans/Butyryltrans"/>
</dbReference>
<dbReference type="SUPFAM" id="SSF53659">
    <property type="entry name" value="Isocitrate/Isopropylmalate dehydrogenase-like"/>
    <property type="match status" value="1"/>
</dbReference>
<evidence type="ECO:0000313" key="6">
    <source>
        <dbReference type="Proteomes" id="UP000197058"/>
    </source>
</evidence>
<keyword evidence="2" id="KW-0808">Transferase</keyword>
<proteinExistence type="inferred from homology"/>